<dbReference type="AlphaFoldDB" id="A5CAV8"/>
<name>A5CAV8_VITVI</name>
<organism evidence="2">
    <name type="scientific">Vitis vinifera</name>
    <name type="common">Grape</name>
    <dbReference type="NCBI Taxonomy" id="29760"/>
    <lineage>
        <taxon>Eukaryota</taxon>
        <taxon>Viridiplantae</taxon>
        <taxon>Streptophyta</taxon>
        <taxon>Embryophyta</taxon>
        <taxon>Tracheophyta</taxon>
        <taxon>Spermatophyta</taxon>
        <taxon>Magnoliopsida</taxon>
        <taxon>eudicotyledons</taxon>
        <taxon>Gunneridae</taxon>
        <taxon>Pentapetalae</taxon>
        <taxon>rosids</taxon>
        <taxon>Vitales</taxon>
        <taxon>Vitaceae</taxon>
        <taxon>Viteae</taxon>
        <taxon>Vitis</taxon>
    </lineage>
</organism>
<dbReference type="EMBL" id="AM488569">
    <property type="protein sequence ID" value="CAN84156.1"/>
    <property type="molecule type" value="Genomic_DNA"/>
</dbReference>
<gene>
    <name evidence="2" type="ORF">VITISV_043866</name>
</gene>
<sequence>MDPLTERMENLRWARILVKPKGRELPSLLEIGVEGSSYYLPLWWEVSPLFRQNSEGNRGSSGRCSGEVRGDGGARANPRVEERVNARLERRCHVQLTRWKGRWSGRVEI</sequence>
<reference evidence="2" key="1">
    <citation type="journal article" date="2007" name="PLoS ONE">
        <title>The first genome sequence of an elite grapevine cultivar (Pinot noir Vitis vinifera L.): coping with a highly heterozygous genome.</title>
        <authorList>
            <person name="Velasco R."/>
            <person name="Zharkikh A."/>
            <person name="Troggio M."/>
            <person name="Cartwright D.A."/>
            <person name="Cestaro A."/>
            <person name="Pruss D."/>
            <person name="Pindo M."/>
            <person name="FitzGerald L.M."/>
            <person name="Vezzulli S."/>
            <person name="Reid J."/>
            <person name="Malacarne G."/>
            <person name="Iliev D."/>
            <person name="Coppola G."/>
            <person name="Wardell B."/>
            <person name="Micheletti D."/>
            <person name="Macalma T."/>
            <person name="Facci M."/>
            <person name="Mitchell J.T."/>
            <person name="Perazzolli M."/>
            <person name="Eldredge G."/>
            <person name="Gatto P."/>
            <person name="Oyzerski R."/>
            <person name="Moretto M."/>
            <person name="Gutin N."/>
            <person name="Stefanini M."/>
            <person name="Chen Y."/>
            <person name="Segala C."/>
            <person name="Davenport C."/>
            <person name="Dematte L."/>
            <person name="Mraz A."/>
            <person name="Battilana J."/>
            <person name="Stormo K."/>
            <person name="Costa F."/>
            <person name="Tao Q."/>
            <person name="Si-Ammour A."/>
            <person name="Harkins T."/>
            <person name="Lackey A."/>
            <person name="Perbost C."/>
            <person name="Taillon B."/>
            <person name="Stella A."/>
            <person name="Solovyev V."/>
            <person name="Fawcett J.A."/>
            <person name="Sterck L."/>
            <person name="Vandepoele K."/>
            <person name="Grando S.M."/>
            <person name="Toppo S."/>
            <person name="Moser C."/>
            <person name="Lanchbury J."/>
            <person name="Bogden R."/>
            <person name="Skolnick M."/>
            <person name="Sgaramella V."/>
            <person name="Bhatnagar S.K."/>
            <person name="Fontana P."/>
            <person name="Gutin A."/>
            <person name="Van de Peer Y."/>
            <person name="Salamini F."/>
            <person name="Viola R."/>
        </authorList>
    </citation>
    <scope>NUCLEOTIDE SEQUENCE</scope>
</reference>
<accession>A5CAV8</accession>
<feature type="compositionally biased region" description="Polar residues" evidence="1">
    <location>
        <begin position="52"/>
        <end position="63"/>
    </location>
</feature>
<feature type="region of interest" description="Disordered" evidence="1">
    <location>
        <begin position="52"/>
        <end position="78"/>
    </location>
</feature>
<evidence type="ECO:0008006" key="3">
    <source>
        <dbReference type="Google" id="ProtNLM"/>
    </source>
</evidence>
<proteinExistence type="predicted"/>
<evidence type="ECO:0000313" key="2">
    <source>
        <dbReference type="EMBL" id="CAN84156.1"/>
    </source>
</evidence>
<feature type="compositionally biased region" description="Basic and acidic residues" evidence="1">
    <location>
        <begin position="66"/>
        <end position="78"/>
    </location>
</feature>
<protein>
    <recommendedName>
        <fullName evidence="3">DUF4283 domain-containing protein</fullName>
    </recommendedName>
</protein>
<evidence type="ECO:0000256" key="1">
    <source>
        <dbReference type="SAM" id="MobiDB-lite"/>
    </source>
</evidence>